<sequence length="154" mass="17092">AKRQNLGVIFVPGDVTHVNGTKVLVVEFCPFLDHVFMRFDHSGVGSTGVEKWRNYVLFGSRLGGWLLLHVAIACPEMRVALIGITIAINGMETQFNELLVESFIKEAKPWCLLHNPLLVRALLGMKGGVLLDLQVADLVVCTDVDVICQKRDHQ</sequence>
<dbReference type="PANTHER" id="PTHR16138">
    <property type="entry name" value="MYCOPHENOLIC ACID ACYL-GLUCURONIDE ESTERASE, MITOCHONDRIAL"/>
    <property type="match status" value="1"/>
</dbReference>
<dbReference type="EMBL" id="RWIC01000417">
    <property type="protein sequence ID" value="TKC44098.1"/>
    <property type="molecule type" value="Genomic_DNA"/>
</dbReference>
<accession>A0A4U1F4A2</accession>
<evidence type="ECO:0000313" key="3">
    <source>
        <dbReference type="EMBL" id="TKC44098.1"/>
    </source>
</evidence>
<dbReference type="GO" id="GO:0008474">
    <property type="term" value="F:palmitoyl-(protein) hydrolase activity"/>
    <property type="evidence" value="ECO:0007669"/>
    <property type="project" value="TreeGrafter"/>
</dbReference>
<dbReference type="InterPro" id="IPR052382">
    <property type="entry name" value="ABHD10_acyl-thioesterase"/>
</dbReference>
<protein>
    <recommendedName>
        <fullName evidence="5">AB hydrolase-1 domain-containing protein</fullName>
    </recommendedName>
</protein>
<dbReference type="AlphaFoldDB" id="A0A4U1F4A2"/>
<dbReference type="GO" id="GO:0004553">
    <property type="term" value="F:hydrolase activity, hydrolyzing O-glycosyl compounds"/>
    <property type="evidence" value="ECO:0007669"/>
    <property type="project" value="TreeGrafter"/>
</dbReference>
<dbReference type="PANTHER" id="PTHR16138:SF7">
    <property type="entry name" value="PALMITOYL-PROTEIN THIOESTERASE ABHD10, MITOCHONDRIAL"/>
    <property type="match status" value="1"/>
</dbReference>
<evidence type="ECO:0000313" key="4">
    <source>
        <dbReference type="Proteomes" id="UP000308365"/>
    </source>
</evidence>
<organism evidence="3 4">
    <name type="scientific">Monodon monoceros</name>
    <name type="common">Narwhal</name>
    <name type="synonym">Ceratodon monodon</name>
    <dbReference type="NCBI Taxonomy" id="40151"/>
    <lineage>
        <taxon>Eukaryota</taxon>
        <taxon>Metazoa</taxon>
        <taxon>Chordata</taxon>
        <taxon>Craniata</taxon>
        <taxon>Vertebrata</taxon>
        <taxon>Euteleostomi</taxon>
        <taxon>Mammalia</taxon>
        <taxon>Eutheria</taxon>
        <taxon>Laurasiatheria</taxon>
        <taxon>Artiodactyla</taxon>
        <taxon>Whippomorpha</taxon>
        <taxon>Cetacea</taxon>
        <taxon>Odontoceti</taxon>
        <taxon>Monodontidae</taxon>
        <taxon>Monodon</taxon>
    </lineage>
</organism>
<comment type="caution">
    <text evidence="3">The sequence shown here is derived from an EMBL/GenBank/DDBJ whole genome shotgun (WGS) entry which is preliminary data.</text>
</comment>
<evidence type="ECO:0008006" key="5">
    <source>
        <dbReference type="Google" id="ProtNLM"/>
    </source>
</evidence>
<dbReference type="Proteomes" id="UP000308365">
    <property type="component" value="Unassembled WGS sequence"/>
</dbReference>
<dbReference type="InterPro" id="IPR029058">
    <property type="entry name" value="AB_hydrolase_fold"/>
</dbReference>
<dbReference type="SUPFAM" id="SSF53474">
    <property type="entry name" value="alpha/beta-Hydrolases"/>
    <property type="match status" value="1"/>
</dbReference>
<keyword evidence="2" id="KW-0378">Hydrolase</keyword>
<feature type="non-terminal residue" evidence="3">
    <location>
        <position position="1"/>
    </location>
</feature>
<reference evidence="4" key="1">
    <citation type="journal article" date="2019" name="IScience">
        <title>Narwhal Genome Reveals Long-Term Low Genetic Diversity despite Current Large Abundance Size.</title>
        <authorList>
            <person name="Westbury M.V."/>
            <person name="Petersen B."/>
            <person name="Garde E."/>
            <person name="Heide-Jorgensen M.P."/>
            <person name="Lorenzen E.D."/>
        </authorList>
    </citation>
    <scope>NUCLEOTIDE SEQUENCE [LARGE SCALE GENOMIC DNA]</scope>
</reference>
<dbReference type="GO" id="GO:0005739">
    <property type="term" value="C:mitochondrion"/>
    <property type="evidence" value="ECO:0007669"/>
    <property type="project" value="TreeGrafter"/>
</dbReference>
<comment type="similarity">
    <text evidence="1">Belongs to the AB hydrolase superfamily.</text>
</comment>
<feature type="non-terminal residue" evidence="3">
    <location>
        <position position="154"/>
    </location>
</feature>
<proteinExistence type="inferred from homology"/>
<gene>
    <name evidence="3" type="ORF">EI555_008138</name>
</gene>
<evidence type="ECO:0000256" key="2">
    <source>
        <dbReference type="ARBA" id="ARBA00022801"/>
    </source>
</evidence>
<evidence type="ECO:0000256" key="1">
    <source>
        <dbReference type="ARBA" id="ARBA00008645"/>
    </source>
</evidence>
<name>A0A4U1F4A2_MONMO</name>